<comment type="caution">
    <text evidence="7">The sequence shown here is derived from an EMBL/GenBank/DDBJ whole genome shotgun (WGS) entry which is preliminary data.</text>
</comment>
<comment type="function">
    <text evidence="4 5">Associates with the EF-Tu.GDP complex and induces the exchange of GDP to GTP. It remains bound to the aminoacyl-tRNA.EF-Tu.GTP complex up to the GTP hydrolysis stage on the ribosome.</text>
</comment>
<comment type="subcellular location">
    <subcellularLocation>
        <location evidence="4">Mitochondrion</location>
    </subcellularLocation>
</comment>
<evidence type="ECO:0000256" key="2">
    <source>
        <dbReference type="ARBA" id="ARBA00022768"/>
    </source>
</evidence>
<dbReference type="Gene3D" id="3.30.479.20">
    <property type="entry name" value="Elongation factor Ts, dimerisation domain"/>
    <property type="match status" value="2"/>
</dbReference>
<dbReference type="HAMAP" id="MF_00050">
    <property type="entry name" value="EF_Ts"/>
    <property type="match status" value="1"/>
</dbReference>
<name>A0AAW0YRA2_CHEQU</name>
<evidence type="ECO:0000256" key="1">
    <source>
        <dbReference type="ARBA" id="ARBA00005532"/>
    </source>
</evidence>
<dbReference type="InterPro" id="IPR036402">
    <property type="entry name" value="EF-Ts_dimer_sf"/>
</dbReference>
<evidence type="ECO:0000313" key="7">
    <source>
        <dbReference type="EMBL" id="KAK8754041.1"/>
    </source>
</evidence>
<comment type="similarity">
    <text evidence="1 4 5">Belongs to the EF-Ts family.</text>
</comment>
<evidence type="ECO:0000259" key="6">
    <source>
        <dbReference type="Pfam" id="PF00889"/>
    </source>
</evidence>
<sequence length="304" mass="33243">MATFWLARTSAVQGLKVWQRQDQQLLHICQSMSAVDKGQLAKLRKQTGFSISNCKNALEMHGNDFEKAESWLQKEALSQGWEKATKLANRKTAQGLVGIHIEGNIGAMVEVNCETDFVARNDKFKTLVSRIAKECVRCAPQTSHHGITKAVLSEEQLKNLVTSDGKTLGDLLALTIGTIGENMSLPRAVQIVGSPGLNLVGYSHPSAPEENLTTGKFGVILALKTPGVLSEIARQLCVHVIGMNPKTVGTLSDPKADNPDEETTFVHQEFLIDPTVTVGEVLQEENIEIVDFIRFESGEQLIVN</sequence>
<dbReference type="Pfam" id="PF25025">
    <property type="entry name" value="EF-Ts_N"/>
    <property type="match status" value="1"/>
</dbReference>
<dbReference type="CDD" id="cd14275">
    <property type="entry name" value="UBA_EF-Ts"/>
    <property type="match status" value="1"/>
</dbReference>
<reference evidence="7 8" key="1">
    <citation type="journal article" date="2024" name="BMC Genomics">
        <title>Genome assembly of redclaw crayfish (Cherax quadricarinatus) provides insights into its immune adaptation and hypoxia tolerance.</title>
        <authorList>
            <person name="Liu Z."/>
            <person name="Zheng J."/>
            <person name="Li H."/>
            <person name="Fang K."/>
            <person name="Wang S."/>
            <person name="He J."/>
            <person name="Zhou D."/>
            <person name="Weng S."/>
            <person name="Chi M."/>
            <person name="Gu Z."/>
            <person name="He J."/>
            <person name="Li F."/>
            <person name="Wang M."/>
        </authorList>
    </citation>
    <scope>NUCLEOTIDE SEQUENCE [LARGE SCALE GENOMIC DNA]</scope>
    <source>
        <strain evidence="7">ZL_2023a</strain>
    </source>
</reference>
<dbReference type="InterPro" id="IPR018101">
    <property type="entry name" value="Transl_elong_Ts_CS"/>
</dbReference>
<dbReference type="InterPro" id="IPR001816">
    <property type="entry name" value="Transl_elong_EFTs/EF1B"/>
</dbReference>
<feature type="domain" description="Translation elongation factor EFTs/EF1B dimerisation" evidence="6">
    <location>
        <begin position="106"/>
        <end position="248"/>
    </location>
</feature>
<dbReference type="SUPFAM" id="SSF54713">
    <property type="entry name" value="Elongation factor Ts (EF-Ts), dimerisation domain"/>
    <property type="match status" value="2"/>
</dbReference>
<evidence type="ECO:0000256" key="5">
    <source>
        <dbReference type="RuleBase" id="RU000642"/>
    </source>
</evidence>
<protein>
    <recommendedName>
        <fullName evidence="4">Elongation factor Ts, mitochondrial</fullName>
        <shortName evidence="4">EF-Ts</shortName>
        <shortName evidence="4">EF-TsMt</shortName>
    </recommendedName>
</protein>
<evidence type="ECO:0000313" key="8">
    <source>
        <dbReference type="Proteomes" id="UP001445076"/>
    </source>
</evidence>
<dbReference type="PROSITE" id="PS01126">
    <property type="entry name" value="EF_TS_1"/>
    <property type="match status" value="1"/>
</dbReference>
<dbReference type="AlphaFoldDB" id="A0AAW0YRA2"/>
<dbReference type="Pfam" id="PF00889">
    <property type="entry name" value="EF_TS"/>
    <property type="match status" value="1"/>
</dbReference>
<evidence type="ECO:0000256" key="4">
    <source>
        <dbReference type="HAMAP-Rule" id="MF_03135"/>
    </source>
</evidence>
<dbReference type="InterPro" id="IPR009060">
    <property type="entry name" value="UBA-like_sf"/>
</dbReference>
<evidence type="ECO:0000256" key="3">
    <source>
        <dbReference type="ARBA" id="ARBA00022917"/>
    </source>
</evidence>
<dbReference type="GO" id="GO:0070125">
    <property type="term" value="P:mitochondrial translational elongation"/>
    <property type="evidence" value="ECO:0007669"/>
    <property type="project" value="TreeGrafter"/>
</dbReference>
<keyword evidence="3 4" id="KW-0648">Protein biosynthesis</keyword>
<dbReference type="GO" id="GO:0003746">
    <property type="term" value="F:translation elongation factor activity"/>
    <property type="evidence" value="ECO:0007669"/>
    <property type="project" value="UniProtKB-UniRule"/>
</dbReference>
<keyword evidence="8" id="KW-1185">Reference proteome</keyword>
<keyword evidence="2 4" id="KW-0251">Elongation factor</keyword>
<dbReference type="Gene3D" id="1.10.8.10">
    <property type="entry name" value="DNA helicase RuvA subunit, C-terminal domain"/>
    <property type="match status" value="1"/>
</dbReference>
<accession>A0AAW0YRA2</accession>
<keyword evidence="4" id="KW-0496">Mitochondrion</keyword>
<dbReference type="EMBL" id="JARKIK010000001">
    <property type="protein sequence ID" value="KAK8754041.1"/>
    <property type="molecule type" value="Genomic_DNA"/>
</dbReference>
<dbReference type="PANTHER" id="PTHR11741:SF0">
    <property type="entry name" value="ELONGATION FACTOR TS, MITOCHONDRIAL"/>
    <property type="match status" value="1"/>
</dbReference>
<dbReference type="InterPro" id="IPR014039">
    <property type="entry name" value="Transl_elong_EFTs/EF1B_dimer"/>
</dbReference>
<dbReference type="PANTHER" id="PTHR11741">
    <property type="entry name" value="ELONGATION FACTOR TS"/>
    <property type="match status" value="1"/>
</dbReference>
<organism evidence="7 8">
    <name type="scientific">Cherax quadricarinatus</name>
    <name type="common">Australian red claw crayfish</name>
    <dbReference type="NCBI Taxonomy" id="27406"/>
    <lineage>
        <taxon>Eukaryota</taxon>
        <taxon>Metazoa</taxon>
        <taxon>Ecdysozoa</taxon>
        <taxon>Arthropoda</taxon>
        <taxon>Crustacea</taxon>
        <taxon>Multicrustacea</taxon>
        <taxon>Malacostraca</taxon>
        <taxon>Eumalacostraca</taxon>
        <taxon>Eucarida</taxon>
        <taxon>Decapoda</taxon>
        <taxon>Pleocyemata</taxon>
        <taxon>Astacidea</taxon>
        <taxon>Parastacoidea</taxon>
        <taxon>Parastacidae</taxon>
        <taxon>Cherax</taxon>
    </lineage>
</organism>
<dbReference type="GO" id="GO:0005739">
    <property type="term" value="C:mitochondrion"/>
    <property type="evidence" value="ECO:0007669"/>
    <property type="project" value="UniProtKB-SubCell"/>
</dbReference>
<dbReference type="SUPFAM" id="SSF46934">
    <property type="entry name" value="UBA-like"/>
    <property type="match status" value="1"/>
</dbReference>
<dbReference type="NCBIfam" id="TIGR00116">
    <property type="entry name" value="tsf"/>
    <property type="match status" value="1"/>
</dbReference>
<dbReference type="PROSITE" id="PS01127">
    <property type="entry name" value="EF_TS_2"/>
    <property type="match status" value="1"/>
</dbReference>
<dbReference type="Proteomes" id="UP001445076">
    <property type="component" value="Unassembled WGS sequence"/>
</dbReference>
<gene>
    <name evidence="7" type="ORF">OTU49_008885</name>
</gene>
<proteinExistence type="inferred from homology"/>